<dbReference type="AlphaFoldDB" id="A0A0E9NEV9"/>
<feature type="transmembrane region" description="Helical" evidence="1">
    <location>
        <begin position="7"/>
        <end position="28"/>
    </location>
</feature>
<accession>A0A0E9NEV9</accession>
<keyword evidence="1" id="KW-0472">Membrane</keyword>
<evidence type="ECO:0000313" key="3">
    <source>
        <dbReference type="Proteomes" id="UP000033140"/>
    </source>
</evidence>
<dbReference type="Proteomes" id="UP000033140">
    <property type="component" value="Unassembled WGS sequence"/>
</dbReference>
<evidence type="ECO:0000256" key="1">
    <source>
        <dbReference type="SAM" id="Phobius"/>
    </source>
</evidence>
<name>A0A0E9NEV9_SAICN</name>
<dbReference type="EMBL" id="BACD03000014">
    <property type="protein sequence ID" value="GAO48382.1"/>
    <property type="molecule type" value="Genomic_DNA"/>
</dbReference>
<comment type="caution">
    <text evidence="2">The sequence shown here is derived from an EMBL/GenBank/DDBJ whole genome shotgun (WGS) entry which is preliminary data.</text>
</comment>
<reference evidence="2 3" key="1">
    <citation type="journal article" date="2011" name="J. Gen. Appl. Microbiol.">
        <title>Draft genome sequencing of the enigmatic yeast Saitoella complicata.</title>
        <authorList>
            <person name="Nishida H."/>
            <person name="Hamamoto M."/>
            <person name="Sugiyama J."/>
        </authorList>
    </citation>
    <scope>NUCLEOTIDE SEQUENCE [LARGE SCALE GENOMIC DNA]</scope>
    <source>
        <strain evidence="2 3">NRRL Y-17804</strain>
    </source>
</reference>
<keyword evidence="1" id="KW-0812">Transmembrane</keyword>
<reference evidence="2 3" key="3">
    <citation type="journal article" date="2015" name="Genome Announc.">
        <title>Draft Genome Sequence of the Archiascomycetous Yeast Saitoella complicata.</title>
        <authorList>
            <person name="Yamauchi K."/>
            <person name="Kondo S."/>
            <person name="Hamamoto M."/>
            <person name="Takahashi Y."/>
            <person name="Ogura Y."/>
            <person name="Hayashi T."/>
            <person name="Nishida H."/>
        </authorList>
    </citation>
    <scope>NUCLEOTIDE SEQUENCE [LARGE SCALE GENOMIC DNA]</scope>
    <source>
        <strain evidence="2 3">NRRL Y-17804</strain>
    </source>
</reference>
<gene>
    <name evidence="2" type="ORF">G7K_2555-t1</name>
</gene>
<proteinExistence type="predicted"/>
<reference evidence="2 3" key="2">
    <citation type="journal article" date="2014" name="J. Gen. Appl. Microbiol.">
        <title>The early diverging ascomycetous budding yeast Saitoella complicata has three histone deacetylases belonging to the Clr6, Hos2, and Rpd3 lineages.</title>
        <authorList>
            <person name="Nishida H."/>
            <person name="Matsumoto T."/>
            <person name="Kondo S."/>
            <person name="Hamamoto M."/>
            <person name="Yoshikawa H."/>
        </authorList>
    </citation>
    <scope>NUCLEOTIDE SEQUENCE [LARGE SCALE GENOMIC DNA]</scope>
    <source>
        <strain evidence="2 3">NRRL Y-17804</strain>
    </source>
</reference>
<protein>
    <submittedName>
        <fullName evidence="2">Uncharacterized protein</fullName>
    </submittedName>
</protein>
<organism evidence="2 3">
    <name type="scientific">Saitoella complicata (strain BCRC 22490 / CBS 7301 / JCM 7358 / NBRC 10748 / NRRL Y-17804)</name>
    <dbReference type="NCBI Taxonomy" id="698492"/>
    <lineage>
        <taxon>Eukaryota</taxon>
        <taxon>Fungi</taxon>
        <taxon>Dikarya</taxon>
        <taxon>Ascomycota</taxon>
        <taxon>Taphrinomycotina</taxon>
        <taxon>Taphrinomycotina incertae sedis</taxon>
        <taxon>Saitoella</taxon>
    </lineage>
</organism>
<keyword evidence="3" id="KW-1185">Reference proteome</keyword>
<keyword evidence="1" id="KW-1133">Transmembrane helix</keyword>
<sequence length="102" mass="11438">MMEHGLTVFDLVAAILSFALLPLFIVSMHNRCCPCQSLVSYRSHRHTNTPPKCTCRVKPVTMPFKRTYLATIPEEVPSIASWDDIYNIGKSSLSVAERGLPM</sequence>
<evidence type="ECO:0000313" key="2">
    <source>
        <dbReference type="EMBL" id="GAO48382.1"/>
    </source>
</evidence>